<keyword evidence="8" id="KW-1185">Reference proteome</keyword>
<dbReference type="Gene3D" id="3.40.50.720">
    <property type="entry name" value="NAD(P)-binding Rossmann-like Domain"/>
    <property type="match status" value="1"/>
</dbReference>
<dbReference type="InterPro" id="IPR028161">
    <property type="entry name" value="Met8-like"/>
</dbReference>
<evidence type="ECO:0000313" key="8">
    <source>
        <dbReference type="Proteomes" id="UP000721861"/>
    </source>
</evidence>
<name>A0ABS5KEE0_9BACT</name>
<dbReference type="SUPFAM" id="SSF51735">
    <property type="entry name" value="NAD(P)-binding Rossmann-fold domains"/>
    <property type="match status" value="1"/>
</dbReference>
<evidence type="ECO:0000256" key="4">
    <source>
        <dbReference type="ARBA" id="ARBA00023027"/>
    </source>
</evidence>
<dbReference type="NCBIfam" id="TIGR01470">
    <property type="entry name" value="cysG_Nterm"/>
    <property type="match status" value="1"/>
</dbReference>
<evidence type="ECO:0000256" key="6">
    <source>
        <dbReference type="ARBA" id="ARBA00047561"/>
    </source>
</evidence>
<organism evidence="7 8">
    <name type="scientific">Carboxylicivirga mesophila</name>
    <dbReference type="NCBI Taxonomy" id="1166478"/>
    <lineage>
        <taxon>Bacteria</taxon>
        <taxon>Pseudomonadati</taxon>
        <taxon>Bacteroidota</taxon>
        <taxon>Bacteroidia</taxon>
        <taxon>Marinilabiliales</taxon>
        <taxon>Marinilabiliaceae</taxon>
        <taxon>Carboxylicivirga</taxon>
    </lineage>
</organism>
<dbReference type="InterPro" id="IPR036291">
    <property type="entry name" value="NAD(P)-bd_dom_sf"/>
</dbReference>
<evidence type="ECO:0000256" key="5">
    <source>
        <dbReference type="ARBA" id="ARBA00023244"/>
    </source>
</evidence>
<dbReference type="EC" id="1.3.1.76" evidence="2"/>
<dbReference type="Proteomes" id="UP000721861">
    <property type="component" value="Unassembled WGS sequence"/>
</dbReference>
<evidence type="ECO:0000256" key="1">
    <source>
        <dbReference type="ARBA" id="ARBA00005010"/>
    </source>
</evidence>
<dbReference type="PANTHER" id="PTHR35330">
    <property type="entry name" value="SIROHEME BIOSYNTHESIS PROTEIN MET8"/>
    <property type="match status" value="1"/>
</dbReference>
<evidence type="ECO:0000256" key="3">
    <source>
        <dbReference type="ARBA" id="ARBA00023002"/>
    </source>
</evidence>
<dbReference type="PANTHER" id="PTHR35330:SF1">
    <property type="entry name" value="SIROHEME BIOSYNTHESIS PROTEIN MET8"/>
    <property type="match status" value="1"/>
</dbReference>
<comment type="caution">
    <text evidence="7">The sequence shown here is derived from an EMBL/GenBank/DDBJ whole genome shotgun (WGS) entry which is preliminary data.</text>
</comment>
<sequence>MNFLPISINIEDETILIIGGGKVAIHKIESLERFTHQIKIIAKEVVPEIRQRSFIEVVEKEYEPSDLDGHLLVYAATNDSALNSRIREDGKARRSIVNVVDKPGNCDFVSPAIYKQDNMTVAVSSNGENVFAAIHWRNQIRDLAQSNQIGSSKTKEIFRQEFHAASQKS</sequence>
<dbReference type="InterPro" id="IPR006367">
    <property type="entry name" value="Sirohaem_synthase_N"/>
</dbReference>
<proteinExistence type="predicted"/>
<gene>
    <name evidence="7" type="ORF">KEM09_18535</name>
</gene>
<keyword evidence="5" id="KW-0627">Porphyrin biosynthesis</keyword>
<comment type="catalytic activity">
    <reaction evidence="6">
        <text>precorrin-2 + NAD(+) = sirohydrochlorin + NADH + 2 H(+)</text>
        <dbReference type="Rhea" id="RHEA:15613"/>
        <dbReference type="ChEBI" id="CHEBI:15378"/>
        <dbReference type="ChEBI" id="CHEBI:57540"/>
        <dbReference type="ChEBI" id="CHEBI:57945"/>
        <dbReference type="ChEBI" id="CHEBI:58351"/>
        <dbReference type="ChEBI" id="CHEBI:58827"/>
        <dbReference type="EC" id="1.3.1.76"/>
    </reaction>
</comment>
<accession>A0ABS5KEE0</accession>
<keyword evidence="4" id="KW-0520">NAD</keyword>
<evidence type="ECO:0000313" key="7">
    <source>
        <dbReference type="EMBL" id="MBS2213419.1"/>
    </source>
</evidence>
<protein>
    <recommendedName>
        <fullName evidence="2">precorrin-2 dehydrogenase</fullName>
        <ecNumber evidence="2">1.3.1.76</ecNumber>
    </recommendedName>
</protein>
<reference evidence="7 8" key="1">
    <citation type="journal article" date="2014" name="Int. J. Syst. Evol. Microbiol.">
        <title>Carboxylicivirga gen. nov. in the family Marinilabiliaceae with two novel species, Carboxylicivirga mesophila sp. nov. and Carboxylicivirga taeanensis sp. nov., and reclassification of Cytophaga fermentans as Saccharicrinis fermentans gen. nov., comb. nov.</title>
        <authorList>
            <person name="Yang S.H."/>
            <person name="Seo H.S."/>
            <person name="Woo J.H."/>
            <person name="Oh H.M."/>
            <person name="Jang H."/>
            <person name="Lee J.H."/>
            <person name="Kim S.J."/>
            <person name="Kwon K.K."/>
        </authorList>
    </citation>
    <scope>NUCLEOTIDE SEQUENCE [LARGE SCALE GENOMIC DNA]</scope>
    <source>
        <strain evidence="7 8">JCM 18290</strain>
    </source>
</reference>
<comment type="pathway">
    <text evidence="1">Porphyrin-containing compound metabolism; siroheme biosynthesis; sirohydrochlorin from precorrin-2: step 1/1.</text>
</comment>
<evidence type="ECO:0000256" key="2">
    <source>
        <dbReference type="ARBA" id="ARBA00012400"/>
    </source>
</evidence>
<keyword evidence="3" id="KW-0560">Oxidoreductase</keyword>
<dbReference type="Pfam" id="PF13241">
    <property type="entry name" value="NAD_binding_7"/>
    <property type="match status" value="1"/>
</dbReference>
<dbReference type="RefSeq" id="WP_212230574.1">
    <property type="nucleotide sequence ID" value="NZ_JAGUCN010000027.1"/>
</dbReference>
<dbReference type="EMBL" id="JAGUCN010000027">
    <property type="protein sequence ID" value="MBS2213419.1"/>
    <property type="molecule type" value="Genomic_DNA"/>
</dbReference>